<reference evidence="2 3" key="1">
    <citation type="journal article" date="2017" name="Mol. Plant">
        <title>The Genome of Medicinal Plant Macleaya cordata Provides New Insights into Benzylisoquinoline Alkaloids Metabolism.</title>
        <authorList>
            <person name="Liu X."/>
            <person name="Liu Y."/>
            <person name="Huang P."/>
            <person name="Ma Y."/>
            <person name="Qing Z."/>
            <person name="Tang Q."/>
            <person name="Cao H."/>
            <person name="Cheng P."/>
            <person name="Zheng Y."/>
            <person name="Yuan Z."/>
            <person name="Zhou Y."/>
            <person name="Liu J."/>
            <person name="Tang Z."/>
            <person name="Zhuo Y."/>
            <person name="Zhang Y."/>
            <person name="Yu L."/>
            <person name="Huang J."/>
            <person name="Yang P."/>
            <person name="Peng Q."/>
            <person name="Zhang J."/>
            <person name="Jiang W."/>
            <person name="Zhang Z."/>
            <person name="Lin K."/>
            <person name="Ro D.K."/>
            <person name="Chen X."/>
            <person name="Xiong X."/>
            <person name="Shang Y."/>
            <person name="Huang S."/>
            <person name="Zeng J."/>
        </authorList>
    </citation>
    <scope>NUCLEOTIDE SEQUENCE [LARGE SCALE GENOMIC DNA]</scope>
    <source>
        <strain evidence="3">cv. BLH2017</strain>
        <tissue evidence="2">Root</tissue>
    </source>
</reference>
<evidence type="ECO:0000313" key="3">
    <source>
        <dbReference type="Proteomes" id="UP000195402"/>
    </source>
</evidence>
<proteinExistence type="predicted"/>
<keyword evidence="3" id="KW-1185">Reference proteome</keyword>
<dbReference type="EMBL" id="MVGT01001898">
    <property type="protein sequence ID" value="OVA10561.1"/>
    <property type="molecule type" value="Genomic_DNA"/>
</dbReference>
<dbReference type="OrthoDB" id="1882251at2759"/>
<comment type="caution">
    <text evidence="2">The sequence shown here is derived from an EMBL/GenBank/DDBJ whole genome shotgun (WGS) entry which is preliminary data.</text>
</comment>
<dbReference type="InParanoid" id="A0A200QJD8"/>
<organism evidence="2 3">
    <name type="scientific">Macleaya cordata</name>
    <name type="common">Five-seeded plume-poppy</name>
    <name type="synonym">Bocconia cordata</name>
    <dbReference type="NCBI Taxonomy" id="56857"/>
    <lineage>
        <taxon>Eukaryota</taxon>
        <taxon>Viridiplantae</taxon>
        <taxon>Streptophyta</taxon>
        <taxon>Embryophyta</taxon>
        <taxon>Tracheophyta</taxon>
        <taxon>Spermatophyta</taxon>
        <taxon>Magnoliopsida</taxon>
        <taxon>Ranunculales</taxon>
        <taxon>Papaveraceae</taxon>
        <taxon>Papaveroideae</taxon>
        <taxon>Macleaya</taxon>
    </lineage>
</organism>
<dbReference type="OMA" id="PSWRNVQ"/>
<dbReference type="PANTHER" id="PTHR33527">
    <property type="entry name" value="OS07G0274300 PROTEIN"/>
    <property type="match status" value="1"/>
</dbReference>
<protein>
    <submittedName>
        <fullName evidence="2">Uncharacterized protein</fullName>
    </submittedName>
</protein>
<dbReference type="AlphaFoldDB" id="A0A200QJD8"/>
<evidence type="ECO:0000313" key="2">
    <source>
        <dbReference type="EMBL" id="OVA10561.1"/>
    </source>
</evidence>
<dbReference type="STRING" id="56857.A0A200QJD8"/>
<feature type="compositionally biased region" description="Polar residues" evidence="1">
    <location>
        <begin position="225"/>
        <end position="240"/>
    </location>
</feature>
<gene>
    <name evidence="2" type="ORF">BVC80_8987g36</name>
</gene>
<feature type="region of interest" description="Disordered" evidence="1">
    <location>
        <begin position="211"/>
        <end position="240"/>
    </location>
</feature>
<dbReference type="Proteomes" id="UP000195402">
    <property type="component" value="Unassembled WGS sequence"/>
</dbReference>
<name>A0A200QJD8_MACCD</name>
<dbReference type="PANTHER" id="PTHR33527:SF14">
    <property type="entry name" value="OS07G0274300 PROTEIN"/>
    <property type="match status" value="1"/>
</dbReference>
<accession>A0A200QJD8</accession>
<feature type="compositionally biased region" description="Low complexity" evidence="1">
    <location>
        <begin position="211"/>
        <end position="224"/>
    </location>
</feature>
<evidence type="ECO:0000256" key="1">
    <source>
        <dbReference type="SAM" id="MobiDB-lite"/>
    </source>
</evidence>
<sequence length="363" mass="40186">MASSSSSMTIEELRSFHKIERDVYRRLVIDLGRDLMQSMEMIALWLWLEEIRYPNIILKMHKLSNEILNSVAEEALACLNCIVSSTPPPPPPPSGIDLPETLTLMEGKHISLQFFFENREGALMKTLTTVITVCTRAFHDIFQQAALSPKQASNIIGPGSGPSGFHPSVFQQQQHIKLHPIVFGSRITSAPPPLAPATGAHDGGDGIIIETGESSSSISSTSSSNTTAQSTLNSMAEPYNPTNNVISSGSTNEVVEENEVVPPEDRTMFITFLRGYPIPELDVRNFFVRKYGDCVEKIHMQGVPPNKQSLYARVVFFTASKISEILEGKERVKFTINGRHIWARRYEAKRSRCPPPTAAATES</sequence>